<feature type="transmembrane region" description="Helical" evidence="1">
    <location>
        <begin position="114"/>
        <end position="134"/>
    </location>
</feature>
<dbReference type="PROSITE" id="PS50943">
    <property type="entry name" value="HTH_CROC1"/>
    <property type="match status" value="1"/>
</dbReference>
<name>A0A917CPR4_9GAMM</name>
<keyword evidence="1" id="KW-0812">Transmembrane</keyword>
<dbReference type="RefSeq" id="WP_188449792.1">
    <property type="nucleotide sequence ID" value="NZ_BMFO01000003.1"/>
</dbReference>
<evidence type="ECO:0000259" key="2">
    <source>
        <dbReference type="PROSITE" id="PS50943"/>
    </source>
</evidence>
<dbReference type="CDD" id="cd00093">
    <property type="entry name" value="HTH_XRE"/>
    <property type="match status" value="1"/>
</dbReference>
<keyword evidence="1" id="KW-0472">Membrane</keyword>
<dbReference type="Gene3D" id="1.10.260.40">
    <property type="entry name" value="lambda repressor-like DNA-binding domains"/>
    <property type="match status" value="1"/>
</dbReference>
<protein>
    <recommendedName>
        <fullName evidence="2">HTH cro/C1-type domain-containing protein</fullName>
    </recommendedName>
</protein>
<reference evidence="3" key="2">
    <citation type="submission" date="2020-09" db="EMBL/GenBank/DDBJ databases">
        <authorList>
            <person name="Sun Q."/>
            <person name="Zhou Y."/>
        </authorList>
    </citation>
    <scope>NUCLEOTIDE SEQUENCE</scope>
    <source>
        <strain evidence="3">CGMCC 1.12726</strain>
    </source>
</reference>
<sequence>MEQTLKVDGNKIRALREARAWSQDQLATAAGVSLRTVQRAENESTASNETKVCLAAALNVDHGALAANSVHQHTPDDSGYLMARTIAQAFGVTALLMLLFHFSLGERSLGGTVFWIAWTIGVIAIAFTGVAVAMRKKLRKA</sequence>
<comment type="caution">
    <text evidence="3">The sequence shown here is derived from an EMBL/GenBank/DDBJ whole genome shotgun (WGS) entry which is preliminary data.</text>
</comment>
<dbReference type="InterPro" id="IPR010982">
    <property type="entry name" value="Lambda_DNA-bd_dom_sf"/>
</dbReference>
<keyword evidence="4" id="KW-1185">Reference proteome</keyword>
<organism evidence="3 4">
    <name type="scientific">Arenimonas maotaiensis</name>
    <dbReference type="NCBI Taxonomy" id="1446479"/>
    <lineage>
        <taxon>Bacteria</taxon>
        <taxon>Pseudomonadati</taxon>
        <taxon>Pseudomonadota</taxon>
        <taxon>Gammaproteobacteria</taxon>
        <taxon>Lysobacterales</taxon>
        <taxon>Lysobacteraceae</taxon>
        <taxon>Arenimonas</taxon>
    </lineage>
</organism>
<evidence type="ECO:0000313" key="4">
    <source>
        <dbReference type="Proteomes" id="UP000632858"/>
    </source>
</evidence>
<reference evidence="3" key="1">
    <citation type="journal article" date="2014" name="Int. J. Syst. Evol. Microbiol.">
        <title>Complete genome sequence of Corynebacterium casei LMG S-19264T (=DSM 44701T), isolated from a smear-ripened cheese.</title>
        <authorList>
            <consortium name="US DOE Joint Genome Institute (JGI-PGF)"/>
            <person name="Walter F."/>
            <person name="Albersmeier A."/>
            <person name="Kalinowski J."/>
            <person name="Ruckert C."/>
        </authorList>
    </citation>
    <scope>NUCLEOTIDE SEQUENCE</scope>
    <source>
        <strain evidence="3">CGMCC 1.12726</strain>
    </source>
</reference>
<dbReference type="InterPro" id="IPR001387">
    <property type="entry name" value="Cro/C1-type_HTH"/>
</dbReference>
<dbReference type="SUPFAM" id="SSF47413">
    <property type="entry name" value="lambda repressor-like DNA-binding domains"/>
    <property type="match status" value="1"/>
</dbReference>
<evidence type="ECO:0000313" key="3">
    <source>
        <dbReference type="EMBL" id="GGF95397.1"/>
    </source>
</evidence>
<proteinExistence type="predicted"/>
<dbReference type="EMBL" id="BMFO01000003">
    <property type="protein sequence ID" value="GGF95397.1"/>
    <property type="molecule type" value="Genomic_DNA"/>
</dbReference>
<dbReference type="GO" id="GO:0003677">
    <property type="term" value="F:DNA binding"/>
    <property type="evidence" value="ECO:0007669"/>
    <property type="project" value="InterPro"/>
</dbReference>
<dbReference type="SMART" id="SM00530">
    <property type="entry name" value="HTH_XRE"/>
    <property type="match status" value="1"/>
</dbReference>
<evidence type="ECO:0000256" key="1">
    <source>
        <dbReference type="SAM" id="Phobius"/>
    </source>
</evidence>
<dbReference type="AlphaFoldDB" id="A0A917CPR4"/>
<feature type="transmembrane region" description="Helical" evidence="1">
    <location>
        <begin position="81"/>
        <end position="102"/>
    </location>
</feature>
<keyword evidence="1" id="KW-1133">Transmembrane helix</keyword>
<dbReference type="Pfam" id="PF01381">
    <property type="entry name" value="HTH_3"/>
    <property type="match status" value="1"/>
</dbReference>
<gene>
    <name evidence="3" type="ORF">GCM10010960_16320</name>
</gene>
<accession>A0A917CPR4</accession>
<dbReference type="Proteomes" id="UP000632858">
    <property type="component" value="Unassembled WGS sequence"/>
</dbReference>
<feature type="domain" description="HTH cro/C1-type" evidence="2">
    <location>
        <begin position="12"/>
        <end position="65"/>
    </location>
</feature>